<feature type="region of interest" description="Disordered" evidence="1">
    <location>
        <begin position="1"/>
        <end position="21"/>
    </location>
</feature>
<dbReference type="EMBL" id="JBHTLD010000062">
    <property type="protein sequence ID" value="MFD1186319.1"/>
    <property type="molecule type" value="Genomic_DNA"/>
</dbReference>
<proteinExistence type="predicted"/>
<keyword evidence="2" id="KW-0472">Membrane</keyword>
<feature type="transmembrane region" description="Helical" evidence="2">
    <location>
        <begin position="121"/>
        <end position="141"/>
    </location>
</feature>
<protein>
    <submittedName>
        <fullName evidence="3">Uncharacterized protein</fullName>
    </submittedName>
</protein>
<sequence length="205" mass="23467">MDNTDEFKSIWSKGSGKQQMNLSPQKMNEMMHRESENLIDKINKTARADQRALPFVAIVVVAALVWLGFYSFAIFLTGVFALLYFYNEKMLKRLQQVELQDNVLAYLTDFRSMATTMIRHYTWVIGLATLLIGVPMLLFSVEVAGIPMEEFLSPESRQASLILLALCTLLFSGICILGYRLSVRMLYGQKFRKIDEMIADLSREV</sequence>
<dbReference type="Proteomes" id="UP001597094">
    <property type="component" value="Unassembled WGS sequence"/>
</dbReference>
<evidence type="ECO:0000313" key="4">
    <source>
        <dbReference type="Proteomes" id="UP001597094"/>
    </source>
</evidence>
<accession>A0ABW3SN65</accession>
<evidence type="ECO:0000256" key="1">
    <source>
        <dbReference type="SAM" id="MobiDB-lite"/>
    </source>
</evidence>
<evidence type="ECO:0000313" key="3">
    <source>
        <dbReference type="EMBL" id="MFD1186319.1"/>
    </source>
</evidence>
<keyword evidence="2" id="KW-0812">Transmembrane</keyword>
<name>A0ABW3SN65_9BACT</name>
<feature type="transmembrane region" description="Helical" evidence="2">
    <location>
        <begin position="161"/>
        <end position="183"/>
    </location>
</feature>
<keyword evidence="2" id="KW-1133">Transmembrane helix</keyword>
<keyword evidence="4" id="KW-1185">Reference proteome</keyword>
<reference evidence="4" key="1">
    <citation type="journal article" date="2019" name="Int. J. Syst. Evol. Microbiol.">
        <title>The Global Catalogue of Microorganisms (GCM) 10K type strain sequencing project: providing services to taxonomists for standard genome sequencing and annotation.</title>
        <authorList>
            <consortium name="The Broad Institute Genomics Platform"/>
            <consortium name="The Broad Institute Genome Sequencing Center for Infectious Disease"/>
            <person name="Wu L."/>
            <person name="Ma J."/>
        </authorList>
    </citation>
    <scope>NUCLEOTIDE SEQUENCE [LARGE SCALE GENOMIC DNA]</scope>
    <source>
        <strain evidence="4">JCM 31319</strain>
    </source>
</reference>
<comment type="caution">
    <text evidence="3">The sequence shown here is derived from an EMBL/GenBank/DDBJ whole genome shotgun (WGS) entry which is preliminary data.</text>
</comment>
<dbReference type="RefSeq" id="WP_377525913.1">
    <property type="nucleotide sequence ID" value="NZ_JBHTLD010000062.1"/>
</dbReference>
<feature type="transmembrane region" description="Helical" evidence="2">
    <location>
        <begin position="53"/>
        <end position="86"/>
    </location>
</feature>
<gene>
    <name evidence="3" type="ORF">ACFQ2O_08895</name>
</gene>
<organism evidence="3 4">
    <name type="scientific">Pontibacter rugosus</name>
    <dbReference type="NCBI Taxonomy" id="1745966"/>
    <lineage>
        <taxon>Bacteria</taxon>
        <taxon>Pseudomonadati</taxon>
        <taxon>Bacteroidota</taxon>
        <taxon>Cytophagia</taxon>
        <taxon>Cytophagales</taxon>
        <taxon>Hymenobacteraceae</taxon>
        <taxon>Pontibacter</taxon>
    </lineage>
</organism>
<evidence type="ECO:0000256" key="2">
    <source>
        <dbReference type="SAM" id="Phobius"/>
    </source>
</evidence>